<dbReference type="RefSeq" id="WP_090467077.1">
    <property type="nucleotide sequence ID" value="NZ_FNRV01000001.1"/>
</dbReference>
<dbReference type="Proteomes" id="UP000199665">
    <property type="component" value="Unassembled WGS sequence"/>
</dbReference>
<protein>
    <submittedName>
        <fullName evidence="3">Tetratricopeptide repeat-containing protein</fullName>
    </submittedName>
</protein>
<sequence length="1212" mass="137313">MVSSSATNASVTKGSRLLNPWALAVVAVTVGGLLWATFQREEVFQPDGREPDAVSANYAELLLTAHPEDDRLRLQLIDLLIRLGDYPKARQHLENWPKPNQELQAYYRLELDALEAAKGSDLITQQALVERLKSFDHHLLPLPQLQSLAKLALNLQAPAFAASVYEEIAARDPQQRSDALKSAAQWYLAGEQPGRAAEIYLELKKATEQAAERREYAQLAFNSLLASGQGDQAVQVLADEVDRLINPQTDTAWVQQGVDVAIASKRFDLAQRFLQQWRVLQPDDPQILQKDFSMRLALGDLPGAWKSGQQLLLEHPEDPQLLEQMAQLGEWSGETETALDYWIRLLKLREDAQTREHAWRLASQQFDFDRSIPLLAEIMAQRPLTDIELDALIYGHESRGTPQQAEAWLHAYLRKYPQHRLAWTRLLQNLENTGQYASKAKVYKDYSKRFALTTTERVDWVDTYLKLFDNKAAWQVLQVDNRTITDPNYWRSRAALAWDLELDDELQVSLEKMLALKGSLNSGDESQLITLYRTSNPRRALQLMVGGWQRSHDPQRLVEALQQAEELQDWSQVEALLKGAEQYPAAYGQAQVLAVRGALAVHKDQPEEAQRLYQEGLARFPEDNLFRERLMWLYVDQGNTAELKPLLTQWKARAREDRILWLPFASASQMLGRDSEALAWYRMYLKTSPQDWLVQAAYADALESAGYQDAAQRLRLKLLRSPEVDNVQPSSGRYGIWLRLMASSYSPKKAQHELLKWKDGSPAMLQLWFERLLARLDATNQDSQKDQWLDWARGQGLKVERYEQIQQALRSRNNEQVETLLASSDLNPAQRAQALSRLGRLNEALDTSLTALGDEQPQAVREQLRRQAVEIQERTPQGAQLSWHDQDFGGLAFKAPRLEIARNLGDQWYADLELEQGDYSGDEIEPSKIGEERNAALTLQRSVENGSYKLFADTSQRKDDDRNGLGLSRTWQLDVSDELETGVDWHRKSEDSGLMRAFGQQDRVFLGGRHSLTARDQFSWEVAQRSFSTRAGDDLGNGHALKMELNHTLEFAGPNWTVRSGVDYQKNQVKDKSLNYLSSNFGGPVIRAAPVQTFDPDTGLPDPINPLDIETVTASDLLQSRYGQLYFGSSWRRGLPGALVRTKPQYTWLVDLTAGWQWTDQTFNYGINTGIGVEVLGDDELALTFGYQSAPQGGDGKSGGTLGVSYGVRFGR</sequence>
<accession>A0ABY0Y754</accession>
<keyword evidence="1" id="KW-0472">Membrane</keyword>
<keyword evidence="1" id="KW-1133">Transmembrane helix</keyword>
<feature type="domain" description="PelB C-terminal" evidence="2">
    <location>
        <begin position="873"/>
        <end position="1208"/>
    </location>
</feature>
<dbReference type="Gene3D" id="1.25.40.10">
    <property type="entry name" value="Tetratricopeptide repeat domain"/>
    <property type="match status" value="2"/>
</dbReference>
<keyword evidence="4" id="KW-1185">Reference proteome</keyword>
<dbReference type="EMBL" id="FNRV01000001">
    <property type="protein sequence ID" value="SED04972.1"/>
    <property type="molecule type" value="Genomic_DNA"/>
</dbReference>
<evidence type="ECO:0000259" key="2">
    <source>
        <dbReference type="Pfam" id="PF24604"/>
    </source>
</evidence>
<dbReference type="SUPFAM" id="SSF48452">
    <property type="entry name" value="TPR-like"/>
    <property type="match status" value="2"/>
</dbReference>
<organism evidence="3 4">
    <name type="scientific">Pseudomonas mohnii</name>
    <dbReference type="NCBI Taxonomy" id="395600"/>
    <lineage>
        <taxon>Bacteria</taxon>
        <taxon>Pseudomonadati</taxon>
        <taxon>Pseudomonadota</taxon>
        <taxon>Gammaproteobacteria</taxon>
        <taxon>Pseudomonadales</taxon>
        <taxon>Pseudomonadaceae</taxon>
        <taxon>Pseudomonas</taxon>
    </lineage>
</organism>
<dbReference type="InterPro" id="IPR057306">
    <property type="entry name" value="B-barrel_PelB_C"/>
</dbReference>
<evidence type="ECO:0000256" key="1">
    <source>
        <dbReference type="SAM" id="Phobius"/>
    </source>
</evidence>
<gene>
    <name evidence="3" type="ORF">SAMN05216205_4054</name>
</gene>
<feature type="transmembrane region" description="Helical" evidence="1">
    <location>
        <begin position="21"/>
        <end position="38"/>
    </location>
</feature>
<dbReference type="Pfam" id="PF13429">
    <property type="entry name" value="TPR_15"/>
    <property type="match status" value="1"/>
</dbReference>
<name>A0ABY0Y754_9PSED</name>
<keyword evidence="1" id="KW-0812">Transmembrane</keyword>
<comment type="caution">
    <text evidence="3">The sequence shown here is derived from an EMBL/GenBank/DDBJ whole genome shotgun (WGS) entry which is preliminary data.</text>
</comment>
<dbReference type="Pfam" id="PF24604">
    <property type="entry name" value="B-barrel_PelB_C"/>
    <property type="match status" value="1"/>
</dbReference>
<dbReference type="SUPFAM" id="SSF144059">
    <property type="entry name" value="ImpE-like"/>
    <property type="match status" value="1"/>
</dbReference>
<dbReference type="InterPro" id="IPR011990">
    <property type="entry name" value="TPR-like_helical_dom_sf"/>
</dbReference>
<proteinExistence type="predicted"/>
<reference evidence="3 4" key="1">
    <citation type="submission" date="2016-10" db="EMBL/GenBank/DDBJ databases">
        <authorList>
            <person name="Varghese N."/>
            <person name="Submissions S."/>
        </authorList>
    </citation>
    <scope>NUCLEOTIDE SEQUENCE [LARGE SCALE GENOMIC DNA]</scope>
    <source>
        <strain evidence="3 4">DSM 18327</strain>
    </source>
</reference>
<evidence type="ECO:0000313" key="3">
    <source>
        <dbReference type="EMBL" id="SED04972.1"/>
    </source>
</evidence>
<evidence type="ECO:0000313" key="4">
    <source>
        <dbReference type="Proteomes" id="UP000199665"/>
    </source>
</evidence>